<dbReference type="EMBL" id="BMAV01019260">
    <property type="protein sequence ID" value="GFY72171.1"/>
    <property type="molecule type" value="Genomic_DNA"/>
</dbReference>
<gene>
    <name evidence="1" type="ORF">TNIN_197081</name>
</gene>
<name>A0A8X7CLL2_9ARAC</name>
<protein>
    <submittedName>
        <fullName evidence="1">Uncharacterized protein</fullName>
    </submittedName>
</protein>
<proteinExistence type="predicted"/>
<reference evidence="1" key="1">
    <citation type="submission" date="2020-08" db="EMBL/GenBank/DDBJ databases">
        <title>Multicomponent nature underlies the extraordinary mechanical properties of spider dragline silk.</title>
        <authorList>
            <person name="Kono N."/>
            <person name="Nakamura H."/>
            <person name="Mori M."/>
            <person name="Yoshida Y."/>
            <person name="Ohtoshi R."/>
            <person name="Malay A.D."/>
            <person name="Moran D.A.P."/>
            <person name="Tomita M."/>
            <person name="Numata K."/>
            <person name="Arakawa K."/>
        </authorList>
    </citation>
    <scope>NUCLEOTIDE SEQUENCE</scope>
</reference>
<evidence type="ECO:0000313" key="2">
    <source>
        <dbReference type="Proteomes" id="UP000886998"/>
    </source>
</evidence>
<accession>A0A8X7CLL2</accession>
<organism evidence="1 2">
    <name type="scientific">Trichonephila inaurata madagascariensis</name>
    <dbReference type="NCBI Taxonomy" id="2747483"/>
    <lineage>
        <taxon>Eukaryota</taxon>
        <taxon>Metazoa</taxon>
        <taxon>Ecdysozoa</taxon>
        <taxon>Arthropoda</taxon>
        <taxon>Chelicerata</taxon>
        <taxon>Arachnida</taxon>
        <taxon>Araneae</taxon>
        <taxon>Araneomorphae</taxon>
        <taxon>Entelegynae</taxon>
        <taxon>Araneoidea</taxon>
        <taxon>Nephilidae</taxon>
        <taxon>Trichonephila</taxon>
        <taxon>Trichonephila inaurata</taxon>
    </lineage>
</organism>
<dbReference type="Proteomes" id="UP000886998">
    <property type="component" value="Unassembled WGS sequence"/>
</dbReference>
<evidence type="ECO:0000313" key="1">
    <source>
        <dbReference type="EMBL" id="GFY72171.1"/>
    </source>
</evidence>
<keyword evidence="2" id="KW-1185">Reference proteome</keyword>
<dbReference type="AlphaFoldDB" id="A0A8X7CLL2"/>
<sequence length="105" mass="12369">MYEVILQKEATKQLGRLEELWRQRATEALEDLANDETRCMKYSFIDANKQLDRLEKLSRRQATEALKWLKTDVGKNCQKSNSSFRRNVKYLPVLSTVSGHFNQFL</sequence>
<comment type="caution">
    <text evidence="1">The sequence shown here is derived from an EMBL/GenBank/DDBJ whole genome shotgun (WGS) entry which is preliminary data.</text>
</comment>